<comment type="caution">
    <text evidence="1">The sequence shown here is derived from an EMBL/GenBank/DDBJ whole genome shotgun (WGS) entry which is preliminary data.</text>
</comment>
<evidence type="ECO:0000313" key="2">
    <source>
        <dbReference type="Proteomes" id="UP001147700"/>
    </source>
</evidence>
<reference evidence="1" key="1">
    <citation type="submission" date="2022-10" db="EMBL/GenBank/DDBJ databases">
        <title>The WGS of Solirubrobacter sp. CPCC 204708.</title>
        <authorList>
            <person name="Jiang Z."/>
        </authorList>
    </citation>
    <scope>NUCLEOTIDE SEQUENCE</scope>
    <source>
        <strain evidence="1">CPCC 204708</strain>
    </source>
</reference>
<accession>A0ABT4RQH2</accession>
<sequence>MQRAPVRRLVGVRRLRGRGQRNRSWPRPLRGGVADRRPWLPGLPVELRHLVVDEPWIAAHFSDTGTHDGPFLGVPATGRRVSTQEFAFYRVDGDLITEVWVTADNLHLLGQLR</sequence>
<proteinExistence type="predicted"/>
<dbReference type="PANTHER" id="PTHR38436:SF1">
    <property type="entry name" value="ESTER CYCLASE"/>
    <property type="match status" value="1"/>
</dbReference>
<name>A0ABT4RQH2_9ACTN</name>
<dbReference type="SUPFAM" id="SSF54427">
    <property type="entry name" value="NTF2-like"/>
    <property type="match status" value="1"/>
</dbReference>
<dbReference type="PANTHER" id="PTHR38436">
    <property type="entry name" value="POLYKETIDE CYCLASE SNOAL-LIKE DOMAIN"/>
    <property type="match status" value="1"/>
</dbReference>
<dbReference type="Proteomes" id="UP001147700">
    <property type="component" value="Unassembled WGS sequence"/>
</dbReference>
<evidence type="ECO:0000313" key="1">
    <source>
        <dbReference type="EMBL" id="MDA0140805.1"/>
    </source>
</evidence>
<keyword evidence="2" id="KW-1185">Reference proteome</keyword>
<organism evidence="1 2">
    <name type="scientific">Solirubrobacter deserti</name>
    <dbReference type="NCBI Taxonomy" id="2282478"/>
    <lineage>
        <taxon>Bacteria</taxon>
        <taxon>Bacillati</taxon>
        <taxon>Actinomycetota</taxon>
        <taxon>Thermoleophilia</taxon>
        <taxon>Solirubrobacterales</taxon>
        <taxon>Solirubrobacteraceae</taxon>
        <taxon>Solirubrobacter</taxon>
    </lineage>
</organism>
<dbReference type="Pfam" id="PF07366">
    <property type="entry name" value="SnoaL"/>
    <property type="match status" value="1"/>
</dbReference>
<dbReference type="Gene3D" id="3.10.450.50">
    <property type="match status" value="1"/>
</dbReference>
<dbReference type="EMBL" id="JAPCID010000045">
    <property type="protein sequence ID" value="MDA0140805.1"/>
    <property type="molecule type" value="Genomic_DNA"/>
</dbReference>
<dbReference type="InterPro" id="IPR009959">
    <property type="entry name" value="Cyclase_SnoaL-like"/>
</dbReference>
<protein>
    <submittedName>
        <fullName evidence="1">Ester cyclase</fullName>
    </submittedName>
</protein>
<gene>
    <name evidence="1" type="ORF">OJ962_25130</name>
</gene>
<dbReference type="InterPro" id="IPR032710">
    <property type="entry name" value="NTF2-like_dom_sf"/>
</dbReference>